<accession>C6LA09</accession>
<dbReference type="InterPro" id="IPR051162">
    <property type="entry name" value="T4SS_component"/>
</dbReference>
<dbReference type="STRING" id="168384.SAMN05660368_02275"/>
<dbReference type="AlphaFoldDB" id="C6LA09"/>
<dbReference type="Pfam" id="PF19044">
    <property type="entry name" value="P-loop_TraG"/>
    <property type="match status" value="1"/>
</dbReference>
<comment type="caution">
    <text evidence="2">The sequence shown here is derived from an EMBL/GenBank/DDBJ whole genome shotgun (WGS) entry which is preliminary data.</text>
</comment>
<organism evidence="2 3">
    <name type="scientific">Marvinbryantia formatexigens DSM 14469</name>
    <dbReference type="NCBI Taxonomy" id="478749"/>
    <lineage>
        <taxon>Bacteria</taxon>
        <taxon>Bacillati</taxon>
        <taxon>Bacillota</taxon>
        <taxon>Clostridia</taxon>
        <taxon>Lachnospirales</taxon>
        <taxon>Lachnospiraceae</taxon>
        <taxon>Marvinbryantia</taxon>
    </lineage>
</organism>
<feature type="domain" description="TraG P-loop" evidence="1">
    <location>
        <begin position="444"/>
        <end position="591"/>
    </location>
</feature>
<dbReference type="SUPFAM" id="SSF52540">
    <property type="entry name" value="P-loop containing nucleoside triphosphate hydrolases"/>
    <property type="match status" value="1"/>
</dbReference>
<dbReference type="EMBL" id="ACCL02000002">
    <property type="protein sequence ID" value="EET62416.1"/>
    <property type="molecule type" value="Genomic_DNA"/>
</dbReference>
<dbReference type="Gene3D" id="3.40.50.300">
    <property type="entry name" value="P-loop containing nucleotide triphosphate hydrolases"/>
    <property type="match status" value="1"/>
</dbReference>
<protein>
    <recommendedName>
        <fullName evidence="1">TraG P-loop domain-containing protein</fullName>
    </recommendedName>
</protein>
<name>C6LA09_9FIRM</name>
<dbReference type="OrthoDB" id="9804380at2"/>
<dbReference type="Gene3D" id="1.10.8.730">
    <property type="match status" value="1"/>
</dbReference>
<sequence length="835" mass="95924">MKKSMKDYKELTQKVYPVPERVQELIPVYRIAEDGIFELEKKPEDADRLFDKAYLFLDTNFATMDDYEKEDFLKLYCTVLNSMSVSFKIEIINNNWNMDRVRQDIFLHNRDGRFGEMVESLNRHIEDSMMKGRAGIEQVRLFIITCRRKNIEQARNYFVSVEANLAVNFDRMQSGLVPLDATERLRYLHAFYRQGQETKYDFDFKTAIRRGTDWRDIISPAVVKHYQDEYGTFDGITVQMDGTYVRALYVPQLPNSIEPGIIQKLMSGPYHVILTLDTAAIPKQAVKKRLIDLYVQNARAIEKQQQTRNKAMAWSSDITYERRRERDELENYMDIVNENDEKMFYLGIYAVISAGSKKQLENDVTAFCSMAEGEGFSFEPAIWEQIEAINTALPTGARFCSVMQPVFTQPLCALTPFVVQELYQPGGLFYGINQVSKNVLIGDRKLLKNGNGFILGITGGGKSVETKMEIIQVYLHTTDDIIIIDPQNEYRDIVDYLGGTFIDFGAESGHYINPLDTGTYEYMESKRKFIADKTELMLAIFSQILEYEISAQDKSLIGRCVREVFADMDDKTGRKKRQPPTLVEYYECMKRQREPQAAQLALALELFVSGSLDMFARQTNVDTRARLTAYGMENLGKEQSATGITVMLEGIRSRIAENAAKGRATRLYVEEFHNLAGDPYSANILEKRWKEVRKMGGLCTGITQNIRDLTQSKAIETMLCNSEYLSLLCQSDIEIDIFRRIFGISENLLAYLKNAESGCGLLKFGDRYIPKDGRIPKDSEMYRLFNTNFHEIQAQKRKKQRTGSLQKQVDALPELVLSEAEAHPTEAEQIYQRKG</sequence>
<evidence type="ECO:0000313" key="3">
    <source>
        <dbReference type="Proteomes" id="UP000005561"/>
    </source>
</evidence>
<dbReference type="eggNOG" id="COG3451">
    <property type="taxonomic scope" value="Bacteria"/>
</dbReference>
<dbReference type="RefSeq" id="WP_006860251.1">
    <property type="nucleotide sequence ID" value="NZ_ACCL02000002.1"/>
</dbReference>
<keyword evidence="3" id="KW-1185">Reference proteome</keyword>
<gene>
    <name evidence="2" type="ORF">BRYFOR_05451</name>
</gene>
<dbReference type="PANTHER" id="PTHR30121:SF6">
    <property type="entry name" value="SLR6007 PROTEIN"/>
    <property type="match status" value="1"/>
</dbReference>
<dbReference type="InterPro" id="IPR043964">
    <property type="entry name" value="P-loop_TraG"/>
</dbReference>
<evidence type="ECO:0000313" key="2">
    <source>
        <dbReference type="EMBL" id="EET62416.1"/>
    </source>
</evidence>
<dbReference type="InterPro" id="IPR027417">
    <property type="entry name" value="P-loop_NTPase"/>
</dbReference>
<dbReference type="NCBIfam" id="NF045971">
    <property type="entry name" value="conju_CD1110"/>
    <property type="match status" value="1"/>
</dbReference>
<dbReference type="Proteomes" id="UP000005561">
    <property type="component" value="Unassembled WGS sequence"/>
</dbReference>
<evidence type="ECO:0000259" key="1">
    <source>
        <dbReference type="Pfam" id="PF19044"/>
    </source>
</evidence>
<dbReference type="PANTHER" id="PTHR30121">
    <property type="entry name" value="UNCHARACTERIZED PROTEIN YJGR-RELATED"/>
    <property type="match status" value="1"/>
</dbReference>
<reference evidence="2" key="1">
    <citation type="submission" date="2009-07" db="EMBL/GenBank/DDBJ databases">
        <authorList>
            <person name="Weinstock G."/>
            <person name="Sodergren E."/>
            <person name="Clifton S."/>
            <person name="Fulton L."/>
            <person name="Fulton B."/>
            <person name="Courtney L."/>
            <person name="Fronick C."/>
            <person name="Harrison M."/>
            <person name="Strong C."/>
            <person name="Farmer C."/>
            <person name="Delahaunty K."/>
            <person name="Markovic C."/>
            <person name="Hall O."/>
            <person name="Minx P."/>
            <person name="Tomlinson C."/>
            <person name="Mitreva M."/>
            <person name="Nelson J."/>
            <person name="Hou S."/>
            <person name="Wollam A."/>
            <person name="Pepin K.H."/>
            <person name="Johnson M."/>
            <person name="Bhonagiri V."/>
            <person name="Nash W.E."/>
            <person name="Warren W."/>
            <person name="Chinwalla A."/>
            <person name="Mardis E.R."/>
            <person name="Wilson R.K."/>
        </authorList>
    </citation>
    <scope>NUCLEOTIDE SEQUENCE [LARGE SCALE GENOMIC DNA]</scope>
    <source>
        <strain evidence="2">DSM 14469</strain>
    </source>
</reference>
<proteinExistence type="predicted"/>